<sequence length="368" mass="40813">MTSNGAVSADKLEQLLKLCGNRGVPEAKAQKVVDQLDQSLNGRLDPSTKKRYLVSLMKICKAYCFVPTSHLILDADLQKLSDAPFKSEKQSNVWPGAYKGQETVSIKVLSRYTTDDEEGIKRRLCREAVIWKRMSHPNILPLIGITLSKELAVISPWMENENVLAYLKENHKANPVKLLEESVTGLQYLHGIGLVHGGLQGRHILVTDDGHACLANVGHASINRERGDSVFLSQMSMACDVGDGRYSPPEYFTDEYASMHSTKQGDIYSMGMTIYEVLTDKKPFPEYNSTSVVMPIIRGTRPSKPAFAISRGYTEGLWDLTIACWRQDPAERPTITNILGSLGNAALQWKSKIYTTAAIDDMDDQASA</sequence>
<dbReference type="Proteomes" id="UP000886501">
    <property type="component" value="Unassembled WGS sequence"/>
</dbReference>
<name>A0ACB6ZCX0_THEGA</name>
<evidence type="ECO:0000313" key="1">
    <source>
        <dbReference type="EMBL" id="KAF9647362.1"/>
    </source>
</evidence>
<comment type="caution">
    <text evidence="1">The sequence shown here is derived from an EMBL/GenBank/DDBJ whole genome shotgun (WGS) entry which is preliminary data.</text>
</comment>
<evidence type="ECO:0000313" key="2">
    <source>
        <dbReference type="Proteomes" id="UP000886501"/>
    </source>
</evidence>
<organism evidence="1 2">
    <name type="scientific">Thelephora ganbajun</name>
    <name type="common">Ganba fungus</name>
    <dbReference type="NCBI Taxonomy" id="370292"/>
    <lineage>
        <taxon>Eukaryota</taxon>
        <taxon>Fungi</taxon>
        <taxon>Dikarya</taxon>
        <taxon>Basidiomycota</taxon>
        <taxon>Agaricomycotina</taxon>
        <taxon>Agaricomycetes</taxon>
        <taxon>Thelephorales</taxon>
        <taxon>Thelephoraceae</taxon>
        <taxon>Thelephora</taxon>
    </lineage>
</organism>
<reference evidence="1" key="2">
    <citation type="journal article" date="2020" name="Nat. Commun.">
        <title>Large-scale genome sequencing of mycorrhizal fungi provides insights into the early evolution of symbiotic traits.</title>
        <authorList>
            <person name="Miyauchi S."/>
            <person name="Kiss E."/>
            <person name="Kuo A."/>
            <person name="Drula E."/>
            <person name="Kohler A."/>
            <person name="Sanchez-Garcia M."/>
            <person name="Morin E."/>
            <person name="Andreopoulos B."/>
            <person name="Barry K.W."/>
            <person name="Bonito G."/>
            <person name="Buee M."/>
            <person name="Carver A."/>
            <person name="Chen C."/>
            <person name="Cichocki N."/>
            <person name="Clum A."/>
            <person name="Culley D."/>
            <person name="Crous P.W."/>
            <person name="Fauchery L."/>
            <person name="Girlanda M."/>
            <person name="Hayes R.D."/>
            <person name="Keri Z."/>
            <person name="LaButti K."/>
            <person name="Lipzen A."/>
            <person name="Lombard V."/>
            <person name="Magnuson J."/>
            <person name="Maillard F."/>
            <person name="Murat C."/>
            <person name="Nolan M."/>
            <person name="Ohm R.A."/>
            <person name="Pangilinan J."/>
            <person name="Pereira M.F."/>
            <person name="Perotto S."/>
            <person name="Peter M."/>
            <person name="Pfister S."/>
            <person name="Riley R."/>
            <person name="Sitrit Y."/>
            <person name="Stielow J.B."/>
            <person name="Szollosi G."/>
            <person name="Zifcakova L."/>
            <person name="Stursova M."/>
            <person name="Spatafora J.W."/>
            <person name="Tedersoo L."/>
            <person name="Vaario L.M."/>
            <person name="Yamada A."/>
            <person name="Yan M."/>
            <person name="Wang P."/>
            <person name="Xu J."/>
            <person name="Bruns T."/>
            <person name="Baldrian P."/>
            <person name="Vilgalys R."/>
            <person name="Dunand C."/>
            <person name="Henrissat B."/>
            <person name="Grigoriev I.V."/>
            <person name="Hibbett D."/>
            <person name="Nagy L.G."/>
            <person name="Martin F.M."/>
        </authorList>
    </citation>
    <scope>NUCLEOTIDE SEQUENCE</scope>
    <source>
        <strain evidence="1">P2</strain>
    </source>
</reference>
<reference evidence="1" key="1">
    <citation type="submission" date="2019-10" db="EMBL/GenBank/DDBJ databases">
        <authorList>
            <consortium name="DOE Joint Genome Institute"/>
            <person name="Kuo A."/>
            <person name="Miyauchi S."/>
            <person name="Kiss E."/>
            <person name="Drula E."/>
            <person name="Kohler A."/>
            <person name="Sanchez-Garcia M."/>
            <person name="Andreopoulos B."/>
            <person name="Barry K.W."/>
            <person name="Bonito G."/>
            <person name="Buee M."/>
            <person name="Carver A."/>
            <person name="Chen C."/>
            <person name="Cichocki N."/>
            <person name="Clum A."/>
            <person name="Culley D."/>
            <person name="Crous P.W."/>
            <person name="Fauchery L."/>
            <person name="Girlanda M."/>
            <person name="Hayes R."/>
            <person name="Keri Z."/>
            <person name="Labutti K."/>
            <person name="Lipzen A."/>
            <person name="Lombard V."/>
            <person name="Magnuson J."/>
            <person name="Maillard F."/>
            <person name="Morin E."/>
            <person name="Murat C."/>
            <person name="Nolan M."/>
            <person name="Ohm R."/>
            <person name="Pangilinan J."/>
            <person name="Pereira M."/>
            <person name="Perotto S."/>
            <person name="Peter M."/>
            <person name="Riley R."/>
            <person name="Sitrit Y."/>
            <person name="Stielow B."/>
            <person name="Szollosi G."/>
            <person name="Zifcakova L."/>
            <person name="Stursova M."/>
            <person name="Spatafora J.W."/>
            <person name="Tedersoo L."/>
            <person name="Vaario L.-M."/>
            <person name="Yamada A."/>
            <person name="Yan M."/>
            <person name="Wang P."/>
            <person name="Xu J."/>
            <person name="Bruns T."/>
            <person name="Baldrian P."/>
            <person name="Vilgalys R."/>
            <person name="Henrissat B."/>
            <person name="Grigoriev I.V."/>
            <person name="Hibbett D."/>
            <person name="Nagy L.G."/>
            <person name="Martin F.M."/>
        </authorList>
    </citation>
    <scope>NUCLEOTIDE SEQUENCE</scope>
    <source>
        <strain evidence="1">P2</strain>
    </source>
</reference>
<keyword evidence="2" id="KW-1185">Reference proteome</keyword>
<gene>
    <name evidence="1" type="ORF">BDM02DRAFT_3117160</name>
</gene>
<protein>
    <submittedName>
        <fullName evidence="1">Kinase-like protein</fullName>
    </submittedName>
</protein>
<dbReference type="EMBL" id="MU118035">
    <property type="protein sequence ID" value="KAF9647362.1"/>
    <property type="molecule type" value="Genomic_DNA"/>
</dbReference>
<proteinExistence type="predicted"/>
<accession>A0ACB6ZCX0</accession>